<protein>
    <recommendedName>
        <fullName evidence="3">Lipoprotein</fullName>
    </recommendedName>
</protein>
<dbReference type="AlphaFoldDB" id="A0AA89QDQ7"/>
<sequence>MGRLVQAGIAAGAALLLTACGGGAEEDGESAADGGSMKKPADAAAASLAQKSSLTVAWCHEIPQGEDDVLYGLTLRSYSVKDGSVVAERQTVLPADVVPERVCESDNGGAGFAFDKDFSMVAGIKEADLKKRAGAYDLAGGEEVSPPPADEFTERPDNAGAAFHPTTGLLWVRQGVYEGETDYSVRDARKGYSTEKTLSDNAAFSQDATTTATAQAATGNPHALTPNGSVEAWWNDDDLRTSGIGLSRVTPPGKDTELIEAKGLDDGLACEPAFWRTNTSLVCSLREITFTSDYTSVEKDEELVPANDRTNGIPVASPDGKAFAFISEGEGDQLALFRVAFAAGGTAQPVKVADLEAPLDGARDHIETLVRWN</sequence>
<evidence type="ECO:0000313" key="2">
    <source>
        <dbReference type="Proteomes" id="UP000579531"/>
    </source>
</evidence>
<reference evidence="1 2" key="1">
    <citation type="submission" date="2020-08" db="EMBL/GenBank/DDBJ databases">
        <title>Sequencing the genomes of 1000 actinobacteria strains.</title>
        <authorList>
            <person name="Klenk H.-P."/>
        </authorList>
    </citation>
    <scope>NUCLEOTIDE SEQUENCE [LARGE SCALE GENOMIC DNA]</scope>
    <source>
        <strain evidence="1 2">DSM 40129</strain>
    </source>
</reference>
<accession>A0AA89QDQ7</accession>
<evidence type="ECO:0000313" key="1">
    <source>
        <dbReference type="EMBL" id="MBB5813950.1"/>
    </source>
</evidence>
<name>A0AA89QDQ7_STRCU</name>
<dbReference type="EMBL" id="JACHLX010000001">
    <property type="protein sequence ID" value="MBB5813950.1"/>
    <property type="molecule type" value="Genomic_DNA"/>
</dbReference>
<dbReference type="RefSeq" id="WP_184850152.1">
    <property type="nucleotide sequence ID" value="NZ_BAABFE010000022.1"/>
</dbReference>
<dbReference type="Proteomes" id="UP000579531">
    <property type="component" value="Unassembled WGS sequence"/>
</dbReference>
<keyword evidence="2" id="KW-1185">Reference proteome</keyword>
<gene>
    <name evidence="1" type="ORF">HNR72_004978</name>
</gene>
<proteinExistence type="predicted"/>
<evidence type="ECO:0008006" key="3">
    <source>
        <dbReference type="Google" id="ProtNLM"/>
    </source>
</evidence>
<comment type="caution">
    <text evidence="1">The sequence shown here is derived from an EMBL/GenBank/DDBJ whole genome shotgun (WGS) entry which is preliminary data.</text>
</comment>
<dbReference type="PROSITE" id="PS51257">
    <property type="entry name" value="PROKAR_LIPOPROTEIN"/>
    <property type="match status" value="1"/>
</dbReference>
<organism evidence="1 2">
    <name type="scientific">Streptomyces collinus</name>
    <dbReference type="NCBI Taxonomy" id="42684"/>
    <lineage>
        <taxon>Bacteria</taxon>
        <taxon>Bacillati</taxon>
        <taxon>Actinomycetota</taxon>
        <taxon>Actinomycetes</taxon>
        <taxon>Kitasatosporales</taxon>
        <taxon>Streptomycetaceae</taxon>
        <taxon>Streptomyces</taxon>
    </lineage>
</organism>
<dbReference type="GeneID" id="93841402"/>